<evidence type="ECO:0000256" key="1">
    <source>
        <dbReference type="SAM" id="MobiDB-lite"/>
    </source>
</evidence>
<dbReference type="Gene3D" id="3.40.50.150">
    <property type="entry name" value="Vaccinia Virus protein VP39"/>
    <property type="match status" value="1"/>
</dbReference>
<keyword evidence="3" id="KW-1185">Reference proteome</keyword>
<name>K0TNJ0_THAOC</name>
<dbReference type="EMBL" id="AGNL01004384">
    <property type="protein sequence ID" value="EJK73577.1"/>
    <property type="molecule type" value="Genomic_DNA"/>
</dbReference>
<reference evidence="2 3" key="1">
    <citation type="journal article" date="2012" name="Genome Biol.">
        <title>Genome and low-iron response of an oceanic diatom adapted to chronic iron limitation.</title>
        <authorList>
            <person name="Lommer M."/>
            <person name="Specht M."/>
            <person name="Roy A.S."/>
            <person name="Kraemer L."/>
            <person name="Andreson R."/>
            <person name="Gutowska M.A."/>
            <person name="Wolf J."/>
            <person name="Bergner S.V."/>
            <person name="Schilhabel M.B."/>
            <person name="Klostermeier U.C."/>
            <person name="Beiko R.G."/>
            <person name="Rosenstiel P."/>
            <person name="Hippler M."/>
            <person name="Laroche J."/>
        </authorList>
    </citation>
    <scope>NUCLEOTIDE SEQUENCE [LARGE SCALE GENOMIC DNA]</scope>
    <source>
        <strain evidence="2 3">CCMP1005</strain>
    </source>
</reference>
<feature type="compositionally biased region" description="Basic and acidic residues" evidence="1">
    <location>
        <begin position="1"/>
        <end position="23"/>
    </location>
</feature>
<feature type="compositionally biased region" description="Basic and acidic residues" evidence="1">
    <location>
        <begin position="38"/>
        <end position="54"/>
    </location>
</feature>
<evidence type="ECO:0000313" key="2">
    <source>
        <dbReference type="EMBL" id="EJK73577.1"/>
    </source>
</evidence>
<comment type="caution">
    <text evidence="2">The sequence shown here is derived from an EMBL/GenBank/DDBJ whole genome shotgun (WGS) entry which is preliminary data.</text>
</comment>
<organism evidence="2 3">
    <name type="scientific">Thalassiosira oceanica</name>
    <name type="common">Marine diatom</name>
    <dbReference type="NCBI Taxonomy" id="159749"/>
    <lineage>
        <taxon>Eukaryota</taxon>
        <taxon>Sar</taxon>
        <taxon>Stramenopiles</taxon>
        <taxon>Ochrophyta</taxon>
        <taxon>Bacillariophyta</taxon>
        <taxon>Coscinodiscophyceae</taxon>
        <taxon>Thalassiosirophycidae</taxon>
        <taxon>Thalassiosirales</taxon>
        <taxon>Thalassiosiraceae</taxon>
        <taxon>Thalassiosira</taxon>
    </lineage>
</organism>
<dbReference type="Proteomes" id="UP000266841">
    <property type="component" value="Unassembled WGS sequence"/>
</dbReference>
<sequence length="475" mass="52502">SPVIRDREQDGELDGRGQTRDIQARGPSAPRGVPRQVPRGEVRDAPHVRRDAPPPRRPGRGAVPPLDTGGTAHRPDEEVYPLHVQGGADPGRRRVGAESHVPGQVRQDGGHGRRAHGPGALQLLVGDLSTNEGRLARFFRSIPATSSSVANGEGRPTALRATLIMGVGSASQNVNHPPALADSHLENSGEVTAAGGGPLKFATSASKRTEARINRQLIDDIFRGVDPFARSGAVRPDWTYPHTNWQPVFFEHLWTQYVRPNHGTLDFYLEVGSFKGGSITRLADLLKEKCPDWRKVSLVCMDPFSGDVNMWDWNHKGTKFGHDFLDTGPHGRPQIFERFLSNVADKGHQDMVLPIIVGRGLAGMKLIDRFHKTGRIDQLPSVIYLDSAHEKDETFLELEQAWRILRECGAILGDDWAWDAVREDVVRFAEGRNLPALPIYDKYEQKTTGLVLGPKGQWFIVKNGQSCKFDANGTW</sequence>
<feature type="non-terminal residue" evidence="2">
    <location>
        <position position="1"/>
    </location>
</feature>
<protein>
    <submittedName>
        <fullName evidence="2">Uncharacterized protein</fullName>
    </submittedName>
</protein>
<proteinExistence type="predicted"/>
<accession>K0TNJ0</accession>
<feature type="region of interest" description="Disordered" evidence="1">
    <location>
        <begin position="1"/>
        <end position="118"/>
    </location>
</feature>
<dbReference type="eggNOG" id="ENOG502SDDC">
    <property type="taxonomic scope" value="Eukaryota"/>
</dbReference>
<dbReference type="AlphaFoldDB" id="K0TNJ0"/>
<dbReference type="InterPro" id="IPR029063">
    <property type="entry name" value="SAM-dependent_MTases_sf"/>
</dbReference>
<evidence type="ECO:0000313" key="3">
    <source>
        <dbReference type="Proteomes" id="UP000266841"/>
    </source>
</evidence>
<dbReference type="Pfam" id="PF13578">
    <property type="entry name" value="Methyltransf_24"/>
    <property type="match status" value="1"/>
</dbReference>
<gene>
    <name evidence="2" type="ORF">THAOC_04788</name>
</gene>
<dbReference type="OrthoDB" id="186626at2759"/>